<proteinExistence type="predicted"/>
<name>A0A0G0T0B6_9BACT</name>
<comment type="caution">
    <text evidence="1">The sequence shown here is derived from an EMBL/GenBank/DDBJ whole genome shotgun (WGS) entry which is preliminary data.</text>
</comment>
<dbReference type="EMBL" id="LBXZ01000007">
    <property type="protein sequence ID" value="KKR40570.1"/>
    <property type="molecule type" value="Genomic_DNA"/>
</dbReference>
<organism evidence="1 2">
    <name type="scientific">Candidatus Yanofskybacteria bacterium GW2011_GWE2_40_11</name>
    <dbReference type="NCBI Taxonomy" id="1619033"/>
    <lineage>
        <taxon>Bacteria</taxon>
        <taxon>Candidatus Yanofskyibacteriota</taxon>
    </lineage>
</organism>
<gene>
    <name evidence="1" type="ORF">UT75_C0007G0018</name>
</gene>
<reference evidence="1 2" key="1">
    <citation type="journal article" date="2015" name="Nature">
        <title>rRNA introns, odd ribosomes, and small enigmatic genomes across a large radiation of phyla.</title>
        <authorList>
            <person name="Brown C.T."/>
            <person name="Hug L.A."/>
            <person name="Thomas B.C."/>
            <person name="Sharon I."/>
            <person name="Castelle C.J."/>
            <person name="Singh A."/>
            <person name="Wilkins M.J."/>
            <person name="Williams K.H."/>
            <person name="Banfield J.F."/>
        </authorList>
    </citation>
    <scope>NUCLEOTIDE SEQUENCE [LARGE SCALE GENOMIC DNA]</scope>
</reference>
<accession>A0A0G0T0B6</accession>
<evidence type="ECO:0008006" key="3">
    <source>
        <dbReference type="Google" id="ProtNLM"/>
    </source>
</evidence>
<dbReference type="Proteomes" id="UP000034072">
    <property type="component" value="Unassembled WGS sequence"/>
</dbReference>
<protein>
    <recommendedName>
        <fullName evidence="3">N-acetyltransferase domain-containing protein</fullName>
    </recommendedName>
</protein>
<evidence type="ECO:0000313" key="2">
    <source>
        <dbReference type="Proteomes" id="UP000034072"/>
    </source>
</evidence>
<evidence type="ECO:0000313" key="1">
    <source>
        <dbReference type="EMBL" id="KKR40570.1"/>
    </source>
</evidence>
<sequence>MSLENPNSDREELIRAVLEYGNRLIESSMEMISVLPFEIKGEKFTLVYGIFPRESGNVWVRVGLFNDYQGAKLENGSSFNVGEISMTRLMFNLESSSVHGEFGTDEKYEGRGFGSALLYLRDGIIKDIIKKYKDKFSSSLLRSEIADNSRAQSENRQHDGLTTFLAKKMGYTKEGEKLVKDYII</sequence>
<dbReference type="AlphaFoldDB" id="A0A0G0T0B6"/>